<proteinExistence type="inferred from homology"/>
<evidence type="ECO:0000256" key="3">
    <source>
        <dbReference type="ARBA" id="ARBA00022664"/>
    </source>
</evidence>
<feature type="compositionally biased region" description="Basic and acidic residues" evidence="7">
    <location>
        <begin position="229"/>
        <end position="256"/>
    </location>
</feature>
<keyword evidence="4" id="KW-0747">Spliceosome</keyword>
<protein>
    <recommendedName>
        <fullName evidence="8">CWF21 domain-containing protein</fullName>
    </recommendedName>
</protein>
<organism evidence="9 10">
    <name type="scientific">Dendrobium thyrsiflorum</name>
    <name type="common">Pinecone-like raceme dendrobium</name>
    <name type="synonym">Orchid</name>
    <dbReference type="NCBI Taxonomy" id="117978"/>
    <lineage>
        <taxon>Eukaryota</taxon>
        <taxon>Viridiplantae</taxon>
        <taxon>Streptophyta</taxon>
        <taxon>Embryophyta</taxon>
        <taxon>Tracheophyta</taxon>
        <taxon>Spermatophyta</taxon>
        <taxon>Magnoliopsida</taxon>
        <taxon>Liliopsida</taxon>
        <taxon>Asparagales</taxon>
        <taxon>Orchidaceae</taxon>
        <taxon>Epidendroideae</taxon>
        <taxon>Malaxideae</taxon>
        <taxon>Dendrobiinae</taxon>
        <taxon>Dendrobium</taxon>
    </lineage>
</organism>
<sequence>MYNGIGLQTPRGSGTNGYIQSNKFFVKPKSARVDTSAVGGSAQPEGVGGIRKPNEDILEHDRKRQIQLRLLVLQDALADQGYTDAEIAEKIREAKKALDVESAASASSASGRPPLSKRFSVTHTHQIAAWKEQQMETMRAAFKIGMTRKRTRNRVKNSFHDSEDDSGHSYPEIYFNEGDDDKEKKGFEKQGYPIPSKKKRSHDTDSDSDGDGLAREKNGKQLNEVGGLDSRHFDSYSGDEKGKGKNEISMKYEKTKLKAKGKKKKKKRHDSDEESSDSDSDKKRQVHKKRKRYDTDSDSDGVYFG</sequence>
<comment type="subcellular location">
    <subcellularLocation>
        <location evidence="1">Nucleus</location>
    </subcellularLocation>
</comment>
<feature type="compositionally biased region" description="Basic residues" evidence="7">
    <location>
        <begin position="257"/>
        <end position="268"/>
    </location>
</feature>
<evidence type="ECO:0000256" key="5">
    <source>
        <dbReference type="ARBA" id="ARBA00023187"/>
    </source>
</evidence>
<dbReference type="InterPro" id="IPR013170">
    <property type="entry name" value="mRNA_splic_Cwf21_dom"/>
</dbReference>
<dbReference type="Pfam" id="PF08312">
    <property type="entry name" value="cwf21"/>
    <property type="match status" value="1"/>
</dbReference>
<dbReference type="InterPro" id="IPR051372">
    <property type="entry name" value="CWC21"/>
</dbReference>
<keyword evidence="5" id="KW-0508">mRNA splicing</keyword>
<dbReference type="Gene3D" id="6.10.140.420">
    <property type="match status" value="1"/>
</dbReference>
<feature type="region of interest" description="Disordered" evidence="7">
    <location>
        <begin position="152"/>
        <end position="305"/>
    </location>
</feature>
<evidence type="ECO:0000256" key="7">
    <source>
        <dbReference type="SAM" id="MobiDB-lite"/>
    </source>
</evidence>
<keyword evidence="10" id="KW-1185">Reference proteome</keyword>
<evidence type="ECO:0000256" key="2">
    <source>
        <dbReference type="ARBA" id="ARBA00005954"/>
    </source>
</evidence>
<dbReference type="AlphaFoldDB" id="A0ABD0UYM9"/>
<gene>
    <name evidence="9" type="ORF">M5K25_012791</name>
</gene>
<accession>A0ABD0UYM9</accession>
<evidence type="ECO:0000256" key="1">
    <source>
        <dbReference type="ARBA" id="ARBA00004123"/>
    </source>
</evidence>
<name>A0ABD0UYM9_DENTH</name>
<dbReference type="Proteomes" id="UP001552299">
    <property type="component" value="Unassembled WGS sequence"/>
</dbReference>
<feature type="domain" description="CWF21" evidence="8">
    <location>
        <begin position="58"/>
        <end position="103"/>
    </location>
</feature>
<evidence type="ECO:0000313" key="10">
    <source>
        <dbReference type="Proteomes" id="UP001552299"/>
    </source>
</evidence>
<dbReference type="PANTHER" id="PTHR36562">
    <property type="entry name" value="SERINE/ARGININE REPETITIVE MATRIX 2"/>
    <property type="match status" value="1"/>
</dbReference>
<keyword evidence="6" id="KW-0539">Nucleus</keyword>
<evidence type="ECO:0000256" key="6">
    <source>
        <dbReference type="ARBA" id="ARBA00023242"/>
    </source>
</evidence>
<evidence type="ECO:0000313" key="9">
    <source>
        <dbReference type="EMBL" id="KAL0917709.1"/>
    </source>
</evidence>
<keyword evidence="3" id="KW-0507">mRNA processing</keyword>
<feature type="compositionally biased region" description="Basic and acidic residues" evidence="7">
    <location>
        <begin position="158"/>
        <end position="167"/>
    </location>
</feature>
<dbReference type="GO" id="GO:0005681">
    <property type="term" value="C:spliceosomal complex"/>
    <property type="evidence" value="ECO:0007669"/>
    <property type="project" value="UniProtKB-KW"/>
</dbReference>
<dbReference type="PANTHER" id="PTHR36562:SF5">
    <property type="entry name" value="SERINE_ARGININE REPETITIVE MATRIX 2"/>
    <property type="match status" value="1"/>
</dbReference>
<comment type="similarity">
    <text evidence="2">Belongs to the CWC21 family.</text>
</comment>
<evidence type="ECO:0000259" key="8">
    <source>
        <dbReference type="SMART" id="SM01115"/>
    </source>
</evidence>
<dbReference type="GO" id="GO:0006397">
    <property type="term" value="P:mRNA processing"/>
    <property type="evidence" value="ECO:0007669"/>
    <property type="project" value="UniProtKB-KW"/>
</dbReference>
<comment type="caution">
    <text evidence="9">The sequence shown here is derived from an EMBL/GenBank/DDBJ whole genome shotgun (WGS) entry which is preliminary data.</text>
</comment>
<reference evidence="9 10" key="1">
    <citation type="journal article" date="2024" name="Plant Biotechnol. J.">
        <title>Dendrobium thyrsiflorum genome and its molecular insights into genes involved in important horticultural traits.</title>
        <authorList>
            <person name="Chen B."/>
            <person name="Wang J.Y."/>
            <person name="Zheng P.J."/>
            <person name="Li K.L."/>
            <person name="Liang Y.M."/>
            <person name="Chen X.F."/>
            <person name="Zhang C."/>
            <person name="Zhao X."/>
            <person name="He X."/>
            <person name="Zhang G.Q."/>
            <person name="Liu Z.J."/>
            <person name="Xu Q."/>
        </authorList>
    </citation>
    <scope>NUCLEOTIDE SEQUENCE [LARGE SCALE GENOMIC DNA]</scope>
    <source>
        <strain evidence="9">GZMU011</strain>
    </source>
</reference>
<dbReference type="GO" id="GO:0008380">
    <property type="term" value="P:RNA splicing"/>
    <property type="evidence" value="ECO:0007669"/>
    <property type="project" value="UniProtKB-KW"/>
</dbReference>
<evidence type="ECO:0000256" key="4">
    <source>
        <dbReference type="ARBA" id="ARBA00022728"/>
    </source>
</evidence>
<dbReference type="EMBL" id="JANQDX010000010">
    <property type="protein sequence ID" value="KAL0917709.1"/>
    <property type="molecule type" value="Genomic_DNA"/>
</dbReference>
<dbReference type="SMART" id="SM01115">
    <property type="entry name" value="cwf21"/>
    <property type="match status" value="1"/>
</dbReference>
<dbReference type="CDD" id="cd21372">
    <property type="entry name" value="cwf21_CWC21-like"/>
    <property type="match status" value="1"/>
</dbReference>